<evidence type="ECO:0000313" key="2">
    <source>
        <dbReference type="Proteomes" id="UP000243686"/>
    </source>
</evidence>
<evidence type="ECO:0000313" key="1">
    <source>
        <dbReference type="EMBL" id="OON15866.1"/>
    </source>
</evidence>
<gene>
    <name evidence="1" type="ORF">X801_08328</name>
</gene>
<dbReference type="EMBL" id="KV900488">
    <property type="protein sequence ID" value="OON15866.1"/>
    <property type="molecule type" value="Genomic_DNA"/>
</dbReference>
<dbReference type="AlphaFoldDB" id="A0A1S8WN32"/>
<keyword evidence="2" id="KW-1185">Reference proteome</keyword>
<reference evidence="1 2" key="1">
    <citation type="submission" date="2015-03" db="EMBL/GenBank/DDBJ databases">
        <title>Draft genome of the nematode, Opisthorchis viverrini.</title>
        <authorList>
            <person name="Mitreva M."/>
        </authorList>
    </citation>
    <scope>NUCLEOTIDE SEQUENCE [LARGE SCALE GENOMIC DNA]</scope>
    <source>
        <strain evidence="1">Khon Kaen</strain>
    </source>
</reference>
<organism evidence="1 2">
    <name type="scientific">Opisthorchis viverrini</name>
    <name type="common">Southeast Asian liver fluke</name>
    <dbReference type="NCBI Taxonomy" id="6198"/>
    <lineage>
        <taxon>Eukaryota</taxon>
        <taxon>Metazoa</taxon>
        <taxon>Spiralia</taxon>
        <taxon>Lophotrochozoa</taxon>
        <taxon>Platyhelminthes</taxon>
        <taxon>Trematoda</taxon>
        <taxon>Digenea</taxon>
        <taxon>Opisthorchiida</taxon>
        <taxon>Opisthorchiata</taxon>
        <taxon>Opisthorchiidae</taxon>
        <taxon>Opisthorchis</taxon>
    </lineage>
</organism>
<dbReference type="Proteomes" id="UP000243686">
    <property type="component" value="Unassembled WGS sequence"/>
</dbReference>
<name>A0A1S8WN32_OPIVI</name>
<proteinExistence type="predicted"/>
<protein>
    <submittedName>
        <fullName evidence="1">Uncharacterized protein</fullName>
    </submittedName>
</protein>
<accession>A0A1S8WN32</accession>
<feature type="non-terminal residue" evidence="1">
    <location>
        <position position="108"/>
    </location>
</feature>
<sequence length="108" mass="11602">MPDPSRSGQGTCNAANARRGSTVGTCLSESCVENLEIGSLLDSTWVNIEKDFVVPSIMPSVNVESRVVLTRCYARLDDLPITDIPRKYVAILVGFDVPGAHWASGLGH</sequence>